<proteinExistence type="predicted"/>
<organism evidence="1 2">
    <name type="scientific">Erwinia aphidicola</name>
    <dbReference type="NCBI Taxonomy" id="68334"/>
    <lineage>
        <taxon>Bacteria</taxon>
        <taxon>Pseudomonadati</taxon>
        <taxon>Pseudomonadota</taxon>
        <taxon>Gammaproteobacteria</taxon>
        <taxon>Enterobacterales</taxon>
        <taxon>Erwiniaceae</taxon>
        <taxon>Erwinia</taxon>
    </lineage>
</organism>
<sequence length="100" mass="11318">MESKYAGLSAVVNKITVDELGDYLLKVKNNKDGIFCYICGGNNWDLHRNPDDKMRPVIVTFPIPDRDGVGVWSFYMMCANCGGMHFINANKVAKWLETKK</sequence>
<protein>
    <submittedName>
        <fullName evidence="1">Uncharacterized protein</fullName>
    </submittedName>
</protein>
<name>A0ABU8DL50_ERWAP</name>
<comment type="caution">
    <text evidence="1">The sequence shown here is derived from an EMBL/GenBank/DDBJ whole genome shotgun (WGS) entry which is preliminary data.</text>
</comment>
<dbReference type="RefSeq" id="WP_336203856.1">
    <property type="nucleotide sequence ID" value="NZ_JBANEI010000023.1"/>
</dbReference>
<keyword evidence="2" id="KW-1185">Reference proteome</keyword>
<accession>A0ABU8DL50</accession>
<gene>
    <name evidence="1" type="ORF">V8N49_21610</name>
</gene>
<evidence type="ECO:0000313" key="1">
    <source>
        <dbReference type="EMBL" id="MEI2684239.1"/>
    </source>
</evidence>
<evidence type="ECO:0000313" key="2">
    <source>
        <dbReference type="Proteomes" id="UP001306592"/>
    </source>
</evidence>
<dbReference type="EMBL" id="JBANEI010000023">
    <property type="protein sequence ID" value="MEI2684239.1"/>
    <property type="molecule type" value="Genomic_DNA"/>
</dbReference>
<dbReference type="Proteomes" id="UP001306592">
    <property type="component" value="Unassembled WGS sequence"/>
</dbReference>
<reference evidence="1 2" key="1">
    <citation type="submission" date="2024-02" db="EMBL/GenBank/DDBJ databases">
        <title>First report Erwinia aphidicola in onion in Chile.</title>
        <authorList>
            <person name="Valenzuela M."/>
            <person name="Pena M."/>
            <person name="Dutta B."/>
        </authorList>
    </citation>
    <scope>NUCLEOTIDE SEQUENCE [LARGE SCALE GENOMIC DNA]</scope>
    <source>
        <strain evidence="1 2">QCJ3A</strain>
    </source>
</reference>